<keyword evidence="3" id="KW-1185">Reference proteome</keyword>
<evidence type="ECO:0000256" key="1">
    <source>
        <dbReference type="SAM" id="MobiDB-lite"/>
    </source>
</evidence>
<name>A0A8T0HDI2_CERPU</name>
<evidence type="ECO:0000313" key="2">
    <source>
        <dbReference type="EMBL" id="KAG0568374.1"/>
    </source>
</evidence>
<proteinExistence type="predicted"/>
<accession>A0A8T0HDI2</accession>
<organism evidence="2 3">
    <name type="scientific">Ceratodon purpureus</name>
    <name type="common">Fire moss</name>
    <name type="synonym">Dicranum purpureum</name>
    <dbReference type="NCBI Taxonomy" id="3225"/>
    <lineage>
        <taxon>Eukaryota</taxon>
        <taxon>Viridiplantae</taxon>
        <taxon>Streptophyta</taxon>
        <taxon>Embryophyta</taxon>
        <taxon>Bryophyta</taxon>
        <taxon>Bryophytina</taxon>
        <taxon>Bryopsida</taxon>
        <taxon>Dicranidae</taxon>
        <taxon>Pseudoditrichales</taxon>
        <taxon>Ditrichaceae</taxon>
        <taxon>Ceratodon</taxon>
    </lineage>
</organism>
<dbReference type="Proteomes" id="UP000822688">
    <property type="component" value="Chromosome 6"/>
</dbReference>
<feature type="region of interest" description="Disordered" evidence="1">
    <location>
        <begin position="208"/>
        <end position="269"/>
    </location>
</feature>
<sequence length="376" mass="42161">MTPLLAPPSSHAFTNSELATRNSSAPTFSSFGALEQVFGTMAYSQVKLDAAKAAAAAAGPCMVEELKSCEDWKEPAFFTCTSGVLLWGQLPTVMEGSLKTTLDSAFSPYQPPEPGFDMNEYRLQHSLHYRAPARKGLWKAESRGPIGYVCHHVDVNGKHILRRAARVGISRFEDHVDRDIVFVNYGDWSGWGCPAAGHKLMTELMKPMKKRKGKTTPANPRPLKIKSSAQTPDDEEYSSEYEEDDEEDEEEEDESDEEWPGFDTDTDEERNNAIDERENYEEALIQNRFMLVDEQGFPQLVQSLRDGFKLHARNYLFKDNKKSIAESAPASQEPDSISDAFGVNLCIGYDESHNGELGWLVFQNGELVGFVYDGFR</sequence>
<gene>
    <name evidence="2" type="ORF">KC19_6G015400</name>
</gene>
<evidence type="ECO:0000313" key="3">
    <source>
        <dbReference type="Proteomes" id="UP000822688"/>
    </source>
</evidence>
<reference evidence="2 3" key="1">
    <citation type="submission" date="2020-06" db="EMBL/GenBank/DDBJ databases">
        <title>WGS assembly of Ceratodon purpureus strain R40.</title>
        <authorList>
            <person name="Carey S.B."/>
            <person name="Jenkins J."/>
            <person name="Shu S."/>
            <person name="Lovell J.T."/>
            <person name="Sreedasyam A."/>
            <person name="Maumus F."/>
            <person name="Tiley G.P."/>
            <person name="Fernandez-Pozo N."/>
            <person name="Barry K."/>
            <person name="Chen C."/>
            <person name="Wang M."/>
            <person name="Lipzen A."/>
            <person name="Daum C."/>
            <person name="Saski C.A."/>
            <person name="Payton A.C."/>
            <person name="Mcbreen J.C."/>
            <person name="Conrad R.E."/>
            <person name="Kollar L.M."/>
            <person name="Olsson S."/>
            <person name="Huttunen S."/>
            <person name="Landis J.B."/>
            <person name="Wickett N.J."/>
            <person name="Johnson M.G."/>
            <person name="Rensing S.A."/>
            <person name="Grimwood J."/>
            <person name="Schmutz J."/>
            <person name="Mcdaniel S.F."/>
        </authorList>
    </citation>
    <scope>NUCLEOTIDE SEQUENCE [LARGE SCALE GENOMIC DNA]</scope>
    <source>
        <strain evidence="2 3">R40</strain>
    </source>
</reference>
<feature type="compositionally biased region" description="Acidic residues" evidence="1">
    <location>
        <begin position="232"/>
        <end position="268"/>
    </location>
</feature>
<dbReference type="EMBL" id="CM026427">
    <property type="protein sequence ID" value="KAG0568374.1"/>
    <property type="molecule type" value="Genomic_DNA"/>
</dbReference>
<comment type="caution">
    <text evidence="2">The sequence shown here is derived from an EMBL/GenBank/DDBJ whole genome shotgun (WGS) entry which is preliminary data.</text>
</comment>
<protein>
    <submittedName>
        <fullName evidence="2">Uncharacterized protein</fullName>
    </submittedName>
</protein>
<dbReference type="AlphaFoldDB" id="A0A8T0HDI2"/>